<organism evidence="3 4">
    <name type="scientific">Heligmosomoides polygyrus</name>
    <name type="common">Parasitic roundworm</name>
    <dbReference type="NCBI Taxonomy" id="6339"/>
    <lineage>
        <taxon>Eukaryota</taxon>
        <taxon>Metazoa</taxon>
        <taxon>Ecdysozoa</taxon>
        <taxon>Nematoda</taxon>
        <taxon>Chromadorea</taxon>
        <taxon>Rhabditida</taxon>
        <taxon>Rhabditina</taxon>
        <taxon>Rhabditomorpha</taxon>
        <taxon>Strongyloidea</taxon>
        <taxon>Heligmosomidae</taxon>
        <taxon>Heligmosomoides</taxon>
    </lineage>
</organism>
<proteinExistence type="predicted"/>
<dbReference type="WBParaSite" id="HPBE_0001238801-mRNA-1">
    <property type="protein sequence ID" value="HPBE_0001238801-mRNA-1"/>
    <property type="gene ID" value="HPBE_0001238801"/>
</dbReference>
<name>A0A183FVM2_HELPZ</name>
<sequence>MMALDFMISKKKPLRDIGAKLILADDALARTRLEKLRWRCTKCELIDYLPALVNKDGIYRGYDNETNILYIDKNNHLTQFAKERVQPIFDEIASRFEHR</sequence>
<protein>
    <submittedName>
        <fullName evidence="4">SGNH domain-containing protein</fullName>
    </submittedName>
</protein>
<gene>
    <name evidence="2" type="ORF">HPBE_LOCUS12389</name>
</gene>
<dbReference type="Proteomes" id="UP000050761">
    <property type="component" value="Unassembled WGS sequence"/>
</dbReference>
<reference evidence="2 3" key="1">
    <citation type="submission" date="2018-11" db="EMBL/GenBank/DDBJ databases">
        <authorList>
            <consortium name="Pathogen Informatics"/>
        </authorList>
    </citation>
    <scope>NUCLEOTIDE SEQUENCE [LARGE SCALE GENOMIC DNA]</scope>
</reference>
<evidence type="ECO:0000313" key="4">
    <source>
        <dbReference type="WBParaSite" id="HPBE_0001238801-mRNA-1"/>
    </source>
</evidence>
<accession>A0A183FVM2</accession>
<dbReference type="InterPro" id="IPR043968">
    <property type="entry name" value="SGNH"/>
</dbReference>
<dbReference type="Pfam" id="PF19040">
    <property type="entry name" value="SGNH"/>
    <property type="match status" value="1"/>
</dbReference>
<accession>A0A3P8CVJ2</accession>
<dbReference type="EMBL" id="UZAH01027479">
    <property type="protein sequence ID" value="VDO91958.1"/>
    <property type="molecule type" value="Genomic_DNA"/>
</dbReference>
<keyword evidence="3" id="KW-1185">Reference proteome</keyword>
<dbReference type="AlphaFoldDB" id="A0A183FVM2"/>
<reference evidence="4" key="2">
    <citation type="submission" date="2019-09" db="UniProtKB">
        <authorList>
            <consortium name="WormBaseParasite"/>
        </authorList>
    </citation>
    <scope>IDENTIFICATION</scope>
</reference>
<evidence type="ECO:0000313" key="3">
    <source>
        <dbReference type="Proteomes" id="UP000050761"/>
    </source>
</evidence>
<evidence type="ECO:0000313" key="2">
    <source>
        <dbReference type="EMBL" id="VDO91958.1"/>
    </source>
</evidence>
<evidence type="ECO:0000259" key="1">
    <source>
        <dbReference type="Pfam" id="PF19040"/>
    </source>
</evidence>
<feature type="domain" description="SGNH" evidence="1">
    <location>
        <begin position="23"/>
        <end position="90"/>
    </location>
</feature>
<dbReference type="OrthoDB" id="5840294at2759"/>